<proteinExistence type="predicted"/>
<accession>A0A0K2T8L3</accession>
<reference evidence="1" key="1">
    <citation type="submission" date="2014-05" db="EMBL/GenBank/DDBJ databases">
        <authorList>
            <person name="Chronopoulou M."/>
        </authorList>
    </citation>
    <scope>NUCLEOTIDE SEQUENCE</scope>
    <source>
        <tissue evidence="1">Whole organism</tissue>
    </source>
</reference>
<name>A0A0K2T8L3_LEPSM</name>
<dbReference type="AlphaFoldDB" id="A0A0K2T8L3"/>
<organism evidence="1">
    <name type="scientific">Lepeophtheirus salmonis</name>
    <name type="common">Salmon louse</name>
    <name type="synonym">Caligus salmonis</name>
    <dbReference type="NCBI Taxonomy" id="72036"/>
    <lineage>
        <taxon>Eukaryota</taxon>
        <taxon>Metazoa</taxon>
        <taxon>Ecdysozoa</taxon>
        <taxon>Arthropoda</taxon>
        <taxon>Crustacea</taxon>
        <taxon>Multicrustacea</taxon>
        <taxon>Hexanauplia</taxon>
        <taxon>Copepoda</taxon>
        <taxon>Siphonostomatoida</taxon>
        <taxon>Caligidae</taxon>
        <taxon>Lepeophtheirus</taxon>
    </lineage>
</organism>
<dbReference type="EMBL" id="HACA01004546">
    <property type="protein sequence ID" value="CDW21907.1"/>
    <property type="molecule type" value="Transcribed_RNA"/>
</dbReference>
<evidence type="ECO:0000313" key="1">
    <source>
        <dbReference type="EMBL" id="CDW21907.1"/>
    </source>
</evidence>
<protein>
    <submittedName>
        <fullName evidence="1">Uncharacterized protein</fullName>
    </submittedName>
</protein>
<feature type="non-terminal residue" evidence="1">
    <location>
        <position position="1"/>
    </location>
</feature>
<sequence>KKIWFKIKFKCERSEERKESRTFILVSGPFLAKSGLPSVIVLMPSLIGIGVRAVRYTQTPAIIQTAPEIR</sequence>